<feature type="compositionally biased region" description="Basic and acidic residues" evidence="6">
    <location>
        <begin position="705"/>
        <end position="721"/>
    </location>
</feature>
<feature type="compositionally biased region" description="Basic and acidic residues" evidence="6">
    <location>
        <begin position="357"/>
        <end position="387"/>
    </location>
</feature>
<organism evidence="8 9">
    <name type="scientific">Melipona quadrifasciata</name>
    <dbReference type="NCBI Taxonomy" id="166423"/>
    <lineage>
        <taxon>Eukaryota</taxon>
        <taxon>Metazoa</taxon>
        <taxon>Ecdysozoa</taxon>
        <taxon>Arthropoda</taxon>
        <taxon>Hexapoda</taxon>
        <taxon>Insecta</taxon>
        <taxon>Pterygota</taxon>
        <taxon>Neoptera</taxon>
        <taxon>Endopterygota</taxon>
        <taxon>Hymenoptera</taxon>
        <taxon>Apocrita</taxon>
        <taxon>Aculeata</taxon>
        <taxon>Apoidea</taxon>
        <taxon>Anthophila</taxon>
        <taxon>Apidae</taxon>
        <taxon>Melipona</taxon>
    </lineage>
</organism>
<feature type="compositionally biased region" description="Polar residues" evidence="6">
    <location>
        <begin position="240"/>
        <end position="250"/>
    </location>
</feature>
<evidence type="ECO:0000256" key="3">
    <source>
        <dbReference type="ARBA" id="ARBA00022833"/>
    </source>
</evidence>
<dbReference type="InterPro" id="IPR041367">
    <property type="entry name" value="Znf-CCCH_4"/>
</dbReference>
<dbReference type="Pfam" id="PF18044">
    <property type="entry name" value="zf-CCCH_4"/>
    <property type="match status" value="1"/>
</dbReference>
<dbReference type="STRING" id="166423.A0A0M8ZQQ2"/>
<feature type="region of interest" description="Disordered" evidence="6">
    <location>
        <begin position="106"/>
        <end position="481"/>
    </location>
</feature>
<evidence type="ECO:0000256" key="5">
    <source>
        <dbReference type="SAM" id="Coils"/>
    </source>
</evidence>
<keyword evidence="2 4" id="KW-0863">Zinc-finger</keyword>
<dbReference type="PROSITE" id="PS50103">
    <property type="entry name" value="ZF_C3H1"/>
    <property type="match status" value="1"/>
</dbReference>
<feature type="compositionally biased region" description="Low complexity" evidence="6">
    <location>
        <begin position="176"/>
        <end position="187"/>
    </location>
</feature>
<feature type="compositionally biased region" description="Low complexity" evidence="6">
    <location>
        <begin position="117"/>
        <end position="130"/>
    </location>
</feature>
<feature type="zinc finger region" description="C3H1-type" evidence="4">
    <location>
        <begin position="480"/>
        <end position="507"/>
    </location>
</feature>
<proteinExistence type="predicted"/>
<reference evidence="8 9" key="1">
    <citation type="submission" date="2015-07" db="EMBL/GenBank/DDBJ databases">
        <title>The genome of Melipona quadrifasciata.</title>
        <authorList>
            <person name="Pan H."/>
            <person name="Kapheim K."/>
        </authorList>
    </citation>
    <scope>NUCLEOTIDE SEQUENCE [LARGE SCALE GENOMIC DNA]</scope>
    <source>
        <strain evidence="8">0111107301</strain>
        <tissue evidence="8">Whole body</tissue>
    </source>
</reference>
<dbReference type="PANTHER" id="PTHR46582:SF1">
    <property type="entry name" value="ZINC FINGER CCCH DOMAIN-CONTAINING PROTEIN 18"/>
    <property type="match status" value="1"/>
</dbReference>
<dbReference type="EMBL" id="KQ435955">
    <property type="protein sequence ID" value="KOX68026.1"/>
    <property type="molecule type" value="Genomic_DNA"/>
</dbReference>
<evidence type="ECO:0000256" key="1">
    <source>
        <dbReference type="ARBA" id="ARBA00022723"/>
    </source>
</evidence>
<name>A0A0M8ZQQ2_9HYME</name>
<dbReference type="GO" id="GO:0071011">
    <property type="term" value="C:precatalytic spliceosome"/>
    <property type="evidence" value="ECO:0007669"/>
    <property type="project" value="TreeGrafter"/>
</dbReference>
<dbReference type="InterPro" id="IPR000571">
    <property type="entry name" value="Znf_CCCH"/>
</dbReference>
<accession>A0A0M8ZQQ2</accession>
<evidence type="ECO:0000256" key="2">
    <source>
        <dbReference type="ARBA" id="ARBA00022771"/>
    </source>
</evidence>
<evidence type="ECO:0000256" key="4">
    <source>
        <dbReference type="PROSITE-ProRule" id="PRU00723"/>
    </source>
</evidence>
<feature type="compositionally biased region" description="Low complexity" evidence="6">
    <location>
        <begin position="251"/>
        <end position="282"/>
    </location>
</feature>
<feature type="compositionally biased region" description="Polar residues" evidence="6">
    <location>
        <begin position="154"/>
        <end position="163"/>
    </location>
</feature>
<dbReference type="GO" id="GO:0003723">
    <property type="term" value="F:RNA binding"/>
    <property type="evidence" value="ECO:0007669"/>
    <property type="project" value="TreeGrafter"/>
</dbReference>
<dbReference type="AlphaFoldDB" id="A0A0M8ZQQ2"/>
<protein>
    <submittedName>
        <fullName evidence="8">Zinc finger CCCH domain-containing protein 18</fullName>
    </submittedName>
</protein>
<feature type="region of interest" description="Disordered" evidence="6">
    <location>
        <begin position="686"/>
        <end position="939"/>
    </location>
</feature>
<dbReference type="PANTHER" id="PTHR46582">
    <property type="entry name" value="ZINC FINGER CCCH DOMAIN-CONTAINING PROTEIN 18"/>
    <property type="match status" value="1"/>
</dbReference>
<evidence type="ECO:0000313" key="9">
    <source>
        <dbReference type="Proteomes" id="UP000053105"/>
    </source>
</evidence>
<feature type="compositionally biased region" description="Basic and acidic residues" evidence="6">
    <location>
        <begin position="131"/>
        <end position="147"/>
    </location>
</feature>
<feature type="coiled-coil region" evidence="5">
    <location>
        <begin position="987"/>
        <end position="1021"/>
    </location>
</feature>
<feature type="compositionally biased region" description="Acidic residues" evidence="6">
    <location>
        <begin position="451"/>
        <end position="472"/>
    </location>
</feature>
<dbReference type="Proteomes" id="UP000053105">
    <property type="component" value="Unassembled WGS sequence"/>
</dbReference>
<feature type="compositionally biased region" description="Acidic residues" evidence="6">
    <location>
        <begin position="311"/>
        <end position="326"/>
    </location>
</feature>
<feature type="compositionally biased region" description="Low complexity" evidence="6">
    <location>
        <begin position="869"/>
        <end position="878"/>
    </location>
</feature>
<dbReference type="Gene3D" id="4.10.1000.10">
    <property type="entry name" value="Zinc finger, CCCH-type"/>
    <property type="match status" value="1"/>
</dbReference>
<dbReference type="SUPFAM" id="SSF90229">
    <property type="entry name" value="CCCH zinc finger"/>
    <property type="match status" value="1"/>
</dbReference>
<feature type="compositionally biased region" description="Basic and acidic residues" evidence="6">
    <location>
        <begin position="229"/>
        <end position="239"/>
    </location>
</feature>
<feature type="compositionally biased region" description="Basic and acidic residues" evidence="6">
    <location>
        <begin position="419"/>
        <end position="450"/>
    </location>
</feature>
<feature type="compositionally biased region" description="Acidic residues" evidence="6">
    <location>
        <begin position="393"/>
        <end position="402"/>
    </location>
</feature>
<feature type="domain" description="C3H1-type" evidence="7">
    <location>
        <begin position="480"/>
        <end position="507"/>
    </location>
</feature>
<dbReference type="OrthoDB" id="10072532at2759"/>
<evidence type="ECO:0000256" key="6">
    <source>
        <dbReference type="SAM" id="MobiDB-lite"/>
    </source>
</evidence>
<feature type="region of interest" description="Disordered" evidence="6">
    <location>
        <begin position="619"/>
        <end position="662"/>
    </location>
</feature>
<dbReference type="InterPro" id="IPR052647">
    <property type="entry name" value="Zinc_finger_CCCH-type"/>
</dbReference>
<dbReference type="GO" id="GO:0008270">
    <property type="term" value="F:zinc ion binding"/>
    <property type="evidence" value="ECO:0007669"/>
    <property type="project" value="UniProtKB-KW"/>
</dbReference>
<feature type="compositionally biased region" description="Low complexity" evidence="6">
    <location>
        <begin position="888"/>
        <end position="913"/>
    </location>
</feature>
<keyword evidence="1 4" id="KW-0479">Metal-binding</keyword>
<feature type="compositionally biased region" description="Polar residues" evidence="6">
    <location>
        <begin position="107"/>
        <end position="116"/>
    </location>
</feature>
<keyword evidence="9" id="KW-1185">Reference proteome</keyword>
<keyword evidence="3 4" id="KW-0862">Zinc</keyword>
<feature type="compositionally biased region" description="Basic and acidic residues" evidence="6">
    <location>
        <begin position="622"/>
        <end position="633"/>
    </location>
</feature>
<dbReference type="SMART" id="SM00356">
    <property type="entry name" value="ZnF_C3H1"/>
    <property type="match status" value="1"/>
</dbReference>
<evidence type="ECO:0000259" key="7">
    <source>
        <dbReference type="PROSITE" id="PS50103"/>
    </source>
</evidence>
<gene>
    <name evidence="8" type="ORF">WN51_07322</name>
</gene>
<feature type="compositionally biased region" description="Basic and acidic residues" evidence="6">
    <location>
        <begin position="198"/>
        <end position="214"/>
    </location>
</feature>
<feature type="compositionally biased region" description="Low complexity" evidence="6">
    <location>
        <begin position="747"/>
        <end position="788"/>
    </location>
</feature>
<feature type="compositionally biased region" description="Acidic residues" evidence="6">
    <location>
        <begin position="342"/>
        <end position="352"/>
    </location>
</feature>
<keyword evidence="5" id="KW-0175">Coiled coil</keyword>
<evidence type="ECO:0000313" key="8">
    <source>
        <dbReference type="EMBL" id="KOX68026.1"/>
    </source>
</evidence>
<sequence length="1022" mass="112690">MYKVLKLLVKQSCQRDIKSMFDAVWIARIVPSRANTAQALIDTGKPCDATDADFSVLHLVGSAKKFTSQVRGINNLLEYFIMSDSGSESSSSDCYDGRRDRIASADNVASPNFSHHSSISGRKSRASSISSREKSPGSVLSERDSKSPRYTPISPKSQRSGLASPSEVGSPRSTRSLSKSPPASPKSYHSENNSLDSPRTDRSLSRSPIQDERSSPSTPQDSKSIHAPKQFELEVDAQRSGDNSLKSYSYKNSESRQSSPKSPRSGRSSPKSLLSARSSPKSGPASPMDDQESEKHSPPHSPPIKSSFNELDGEQISDGDIEDEPESITKSKPTPITHGEDLSDVSDLESIDGVDGTTEHESILKENQQNEEKRMSNDKIEKEDKHAPVGLTEESEQLDFEADGQWKDERDEGETEGPVIKENKDKDDKDGKDKDKDKLKIKEGGDANDKEEGEEDGEKVESELEEGELSDGDDVRPEETEPRPVCRFYNRGQCTWGVSCRFLHPGVTDKGNYTMFDMVRPMAYPPHAAAPHEFRPHIDRPNMVRPLPGYGAPSHTSKVEDLPTESAWERGLRHAKEMMRKANKRKESDMDFEEKKMNLSLGQDELDREAGYYVRAASPEPPVERWPPREAPRRIPPPRLTPERYIDDPDTYYAPPAAPPPEYYRRVHYKADTRITAEYRERIDYHAIPRGTPEVIVERIPPTKPWREEEPPPEERSRGDEWADPWMRRKSPSTVRRNASSRRSRRQSYSSGSSYTSTSSSRSSSRSSYSSYDSLSRSRSPSPPSRTRGAGKGKVVVTSPPSNPPTIAAAAPQRGAMLMNPPAPSPRPPKGSISPTTGTLHRRAGLNPPAPSPLSSHQRHHEKARDKAAIAAAAVAKVIKSRSRSRSSHSSSGSESSGSSSDSSESSYSSSSSETRRRKGSTPPITRKDSKGIDALKLSGTKQQIKLTLKPPNNTTAVKKVDRSALMAGKKRGLESPPLIDSKASVAAAAAKAAKKASSRREELLKQLKAVEDAIARKRSKV</sequence>
<dbReference type="InterPro" id="IPR036855">
    <property type="entry name" value="Znf_CCCH_sf"/>
</dbReference>